<comment type="caution">
    <text evidence="5">The sequence shown here is derived from an EMBL/GenBank/DDBJ whole genome shotgun (WGS) entry which is preliminary data.</text>
</comment>
<evidence type="ECO:0000256" key="1">
    <source>
        <dbReference type="ARBA" id="ARBA00004613"/>
    </source>
</evidence>
<keyword evidence="3" id="KW-0106">Calcium</keyword>
<evidence type="ECO:0000256" key="4">
    <source>
        <dbReference type="SAM" id="MobiDB-lite"/>
    </source>
</evidence>
<evidence type="ECO:0000313" key="6">
    <source>
        <dbReference type="Proteomes" id="UP000235387"/>
    </source>
</evidence>
<dbReference type="AlphaFoldDB" id="A0A2N7L8H0"/>
<dbReference type="InterPro" id="IPR018511">
    <property type="entry name" value="Hemolysin-typ_Ca-bd_CS"/>
</dbReference>
<dbReference type="GO" id="GO:0005509">
    <property type="term" value="F:calcium ion binding"/>
    <property type="evidence" value="ECO:0007669"/>
    <property type="project" value="InterPro"/>
</dbReference>
<dbReference type="PRINTS" id="PR00313">
    <property type="entry name" value="CABNDNGRPT"/>
</dbReference>
<reference evidence="6" key="1">
    <citation type="submission" date="2016-07" db="EMBL/GenBank/DDBJ databases">
        <title>Nontailed viruses are major unrecognized killers of bacteria in the ocean.</title>
        <authorList>
            <person name="Kauffman K."/>
            <person name="Hussain F."/>
            <person name="Yang J."/>
            <person name="Arevalo P."/>
            <person name="Brown J."/>
            <person name="Cutler M."/>
            <person name="Kelly L."/>
            <person name="Polz M.F."/>
        </authorList>
    </citation>
    <scope>NUCLEOTIDE SEQUENCE [LARGE SCALE GENOMIC DNA]</scope>
    <source>
        <strain evidence="6">10N.261.45.A10</strain>
    </source>
</reference>
<keyword evidence="2" id="KW-0964">Secreted</keyword>
<dbReference type="PANTHER" id="PTHR38340">
    <property type="entry name" value="S-LAYER PROTEIN"/>
    <property type="match status" value="1"/>
</dbReference>
<evidence type="ECO:0000256" key="2">
    <source>
        <dbReference type="ARBA" id="ARBA00022525"/>
    </source>
</evidence>
<dbReference type="GO" id="GO:0005576">
    <property type="term" value="C:extracellular region"/>
    <property type="evidence" value="ECO:0007669"/>
    <property type="project" value="UniProtKB-SubCell"/>
</dbReference>
<evidence type="ECO:0008006" key="7">
    <source>
        <dbReference type="Google" id="ProtNLM"/>
    </source>
</evidence>
<protein>
    <recommendedName>
        <fullName evidence="7">Alkaline phosphatase</fullName>
    </recommendedName>
</protein>
<feature type="region of interest" description="Disordered" evidence="4">
    <location>
        <begin position="398"/>
        <end position="419"/>
    </location>
</feature>
<dbReference type="PANTHER" id="PTHR38340:SF1">
    <property type="entry name" value="S-LAYER PROTEIN"/>
    <property type="match status" value="1"/>
</dbReference>
<feature type="region of interest" description="Disordered" evidence="4">
    <location>
        <begin position="346"/>
        <end position="366"/>
    </location>
</feature>
<proteinExistence type="predicted"/>
<dbReference type="RefSeq" id="WP_102391369.1">
    <property type="nucleotide sequence ID" value="NZ_MDAL01000029.1"/>
</dbReference>
<name>A0A2N7L8H0_9GAMM</name>
<dbReference type="PROSITE" id="PS00330">
    <property type="entry name" value="HEMOLYSIN_CALCIUM"/>
    <property type="match status" value="5"/>
</dbReference>
<dbReference type="SUPFAM" id="SSF51120">
    <property type="entry name" value="beta-Roll"/>
    <property type="match status" value="3"/>
</dbReference>
<evidence type="ECO:0000256" key="3">
    <source>
        <dbReference type="ARBA" id="ARBA00022837"/>
    </source>
</evidence>
<organism evidence="5 6">
    <name type="scientific">Enterovibrio norvegicus</name>
    <dbReference type="NCBI Taxonomy" id="188144"/>
    <lineage>
        <taxon>Bacteria</taxon>
        <taxon>Pseudomonadati</taxon>
        <taxon>Pseudomonadota</taxon>
        <taxon>Gammaproteobacteria</taxon>
        <taxon>Vibrionales</taxon>
        <taxon>Vibrionaceae</taxon>
        <taxon>Enterovibrio</taxon>
    </lineage>
</organism>
<dbReference type="InterPro" id="IPR011049">
    <property type="entry name" value="Serralysin-like_metalloprot_C"/>
</dbReference>
<dbReference type="Pfam" id="PF00353">
    <property type="entry name" value="HemolysinCabind"/>
    <property type="match status" value="6"/>
</dbReference>
<evidence type="ECO:0000313" key="5">
    <source>
        <dbReference type="EMBL" id="PMN90506.1"/>
    </source>
</evidence>
<dbReference type="InterPro" id="IPR050557">
    <property type="entry name" value="RTX_toxin/Mannuronan_C5-epim"/>
</dbReference>
<comment type="subcellular location">
    <subcellularLocation>
        <location evidence="1">Secreted</location>
    </subcellularLocation>
</comment>
<gene>
    <name evidence="5" type="ORF">BCT23_19740</name>
</gene>
<dbReference type="InterPro" id="IPR001343">
    <property type="entry name" value="Hemolysn_Ca-bd"/>
</dbReference>
<sequence length="681" mass="71861">MPIINGTSNVDRLTGSNSNDTIYGFEGDDRLSGGDGDDVIYGGQTGIRTETILAERNENNNFDISGQDSVNIDLKMLSENAGFNNSLGYYILDNNGEILSAVIVDDSYKHLANQPASENVNEWNIEVDTLGGAQLGFFIVFAGHNLGFVEGEVDIALRENNTALVQQPHRVENGWAPNDRPSFSDPSLNGWDFEAERIIDGVSHWEDSTAASSPISHDWNDLVIETSVSFEQEIPMSDNDTIFGGNGNDTLYGGDDRDTIYGGNDNDTIYGGDDRDTLYGGNGNDYLHGDAGDDALIGGAGDDVLSGDEGNDYIVGDAGNDTINGGAGDDSLNGLADDDLLFGNTGNDRLSGGDGADELRGGDGDDVLNGGNGADLLFGDNGNDLVVGAQGNDRIFGGKGNDTLRGGEGNDDMRGGEGDDALYGEDGNDILHGKAGNDLLDGGAGDDLLYGSAGNNTLLGGSGNDLLRSGHGDQNLLDGQTGADIYIGGNGTETLIFDQDDFIGATRELANGRVINANVYNASSGFDVLEISGDVEADFMGDAYQDISGVTGNVISGVEAILGDEGDQSATINESAIYAQSDDMNLGNWDGFIAYFGDGDDTLNFNGDDWTFDADGEINANISPEMIQQLALTGEQVDSLQAYVFTHDYNSNAHITVWTDAEHVTEHGIDVNTQNDSFFVN</sequence>
<accession>A0A2N7L8H0</accession>
<dbReference type="EMBL" id="MDAL01000029">
    <property type="protein sequence ID" value="PMN90506.1"/>
    <property type="molecule type" value="Genomic_DNA"/>
</dbReference>
<dbReference type="Gene3D" id="2.150.10.10">
    <property type="entry name" value="Serralysin-like metalloprotease, C-terminal"/>
    <property type="match status" value="5"/>
</dbReference>
<dbReference type="Proteomes" id="UP000235387">
    <property type="component" value="Unassembled WGS sequence"/>
</dbReference>